<name>A0ACC4AQN6_POPAL</name>
<dbReference type="EMBL" id="RCHU02000017">
    <property type="protein sequence ID" value="KAL3568324.1"/>
    <property type="molecule type" value="Genomic_DNA"/>
</dbReference>
<comment type="caution">
    <text evidence="1">The sequence shown here is derived from an EMBL/GenBank/DDBJ whole genome shotgun (WGS) entry which is preliminary data.</text>
</comment>
<evidence type="ECO:0000313" key="2">
    <source>
        <dbReference type="Proteomes" id="UP000309997"/>
    </source>
</evidence>
<organism evidence="1 2">
    <name type="scientific">Populus alba</name>
    <name type="common">White poplar</name>
    <dbReference type="NCBI Taxonomy" id="43335"/>
    <lineage>
        <taxon>Eukaryota</taxon>
        <taxon>Viridiplantae</taxon>
        <taxon>Streptophyta</taxon>
        <taxon>Embryophyta</taxon>
        <taxon>Tracheophyta</taxon>
        <taxon>Spermatophyta</taxon>
        <taxon>Magnoliopsida</taxon>
        <taxon>eudicotyledons</taxon>
        <taxon>Gunneridae</taxon>
        <taxon>Pentapetalae</taxon>
        <taxon>rosids</taxon>
        <taxon>fabids</taxon>
        <taxon>Malpighiales</taxon>
        <taxon>Salicaceae</taxon>
        <taxon>Saliceae</taxon>
        <taxon>Populus</taxon>
    </lineage>
</organism>
<evidence type="ECO:0000313" key="1">
    <source>
        <dbReference type="EMBL" id="KAL3568324.1"/>
    </source>
</evidence>
<keyword evidence="2" id="KW-1185">Reference proteome</keyword>
<gene>
    <name evidence="1" type="ORF">D5086_030975</name>
</gene>
<reference evidence="1 2" key="1">
    <citation type="journal article" date="2024" name="Plant Biotechnol. J.">
        <title>Genome and CRISPR/Cas9 system of a widespread forest tree (Populus alba) in the world.</title>
        <authorList>
            <person name="Liu Y.J."/>
            <person name="Jiang P.F."/>
            <person name="Han X.M."/>
            <person name="Li X.Y."/>
            <person name="Wang H.M."/>
            <person name="Wang Y.J."/>
            <person name="Wang X.X."/>
            <person name="Zeng Q.Y."/>
        </authorList>
    </citation>
    <scope>NUCLEOTIDE SEQUENCE [LARGE SCALE GENOMIC DNA]</scope>
    <source>
        <strain evidence="2">cv. PAL-ZL1</strain>
    </source>
</reference>
<accession>A0ACC4AQN6</accession>
<sequence>MELCASKNGLGCFWDSFEHKEMSLDVLIINFRLSTPRQTLHKDFVGKGAVQYFHGGSPASRSELQIKYQLKPIHDGDEKYAFLQPSAGKVHQHDDAHGMQNDLLTRMLHNCITC</sequence>
<dbReference type="Proteomes" id="UP000309997">
    <property type="component" value="Unassembled WGS sequence"/>
</dbReference>
<proteinExistence type="predicted"/>
<protein>
    <submittedName>
        <fullName evidence="1">Uncharacterized protein</fullName>
    </submittedName>
</protein>